<dbReference type="Pfam" id="PF13517">
    <property type="entry name" value="FG-GAP_3"/>
    <property type="match status" value="5"/>
</dbReference>
<dbReference type="OrthoDB" id="868906at2"/>
<dbReference type="PANTHER" id="PTHR44103">
    <property type="entry name" value="PROPROTEIN CONVERTASE P"/>
    <property type="match status" value="1"/>
</dbReference>
<dbReference type="SMART" id="SM00191">
    <property type="entry name" value="Int_alpha"/>
    <property type="match status" value="3"/>
</dbReference>
<keyword evidence="6" id="KW-1185">Reference proteome</keyword>
<keyword evidence="2" id="KW-0677">Repeat</keyword>
<accession>M7NWT0</accession>
<dbReference type="SUPFAM" id="SSF69318">
    <property type="entry name" value="Integrin alpha N-terminal domain"/>
    <property type="match status" value="3"/>
</dbReference>
<evidence type="ECO:0000256" key="2">
    <source>
        <dbReference type="ARBA" id="ARBA00022737"/>
    </source>
</evidence>
<dbReference type="eggNOG" id="COG3391">
    <property type="taxonomic scope" value="Bacteria"/>
</dbReference>
<proteinExistence type="predicted"/>
<comment type="caution">
    <text evidence="5">The sequence shown here is derived from an EMBL/GenBank/DDBJ whole genome shotgun (WGS) entry which is preliminary data.</text>
</comment>
<evidence type="ECO:0000256" key="1">
    <source>
        <dbReference type="ARBA" id="ARBA00022729"/>
    </source>
</evidence>
<dbReference type="InterPro" id="IPR013519">
    <property type="entry name" value="Int_alpha_beta-p"/>
</dbReference>
<organism evidence="5 6">
    <name type="scientific">Cesiribacter andamanensis AMV16</name>
    <dbReference type="NCBI Taxonomy" id="1279009"/>
    <lineage>
        <taxon>Bacteria</taxon>
        <taxon>Pseudomonadati</taxon>
        <taxon>Bacteroidota</taxon>
        <taxon>Cytophagia</taxon>
        <taxon>Cytophagales</taxon>
        <taxon>Cesiribacteraceae</taxon>
        <taxon>Cesiribacter</taxon>
    </lineage>
</organism>
<keyword evidence="1" id="KW-0732">Signal</keyword>
<dbReference type="Pfam" id="PF18962">
    <property type="entry name" value="Por_Secre_tail"/>
    <property type="match status" value="1"/>
</dbReference>
<name>M7NWT0_9BACT</name>
<evidence type="ECO:0000313" key="6">
    <source>
        <dbReference type="Proteomes" id="UP000011910"/>
    </source>
</evidence>
<dbReference type="AlphaFoldDB" id="M7NWT0"/>
<dbReference type="InterPro" id="IPR026444">
    <property type="entry name" value="Secre_tail"/>
</dbReference>
<dbReference type="PATRIC" id="fig|1279009.4.peg.1975"/>
<gene>
    <name evidence="5" type="ORF">ADICEAN_01947</name>
</gene>
<dbReference type="STRING" id="1279009.ADICEAN_01947"/>
<dbReference type="Proteomes" id="UP000011910">
    <property type="component" value="Unassembled WGS sequence"/>
</dbReference>
<evidence type="ECO:0000256" key="3">
    <source>
        <dbReference type="ARBA" id="ARBA00023180"/>
    </source>
</evidence>
<dbReference type="InterPro" id="IPR013517">
    <property type="entry name" value="FG-GAP"/>
</dbReference>
<dbReference type="PANTHER" id="PTHR44103:SF1">
    <property type="entry name" value="PROPROTEIN CONVERTASE P"/>
    <property type="match status" value="1"/>
</dbReference>
<evidence type="ECO:0000259" key="4">
    <source>
        <dbReference type="Pfam" id="PF18962"/>
    </source>
</evidence>
<dbReference type="EMBL" id="AODQ01000041">
    <property type="protein sequence ID" value="EMR02909.1"/>
    <property type="molecule type" value="Genomic_DNA"/>
</dbReference>
<protein>
    <recommendedName>
        <fullName evidence="4">Secretion system C-terminal sorting domain-containing protein</fullName>
    </recommendedName>
</protein>
<dbReference type="InterPro" id="IPR028994">
    <property type="entry name" value="Integrin_alpha_N"/>
</dbReference>
<feature type="domain" description="Secretion system C-terminal sorting" evidence="4">
    <location>
        <begin position="848"/>
        <end position="922"/>
    </location>
</feature>
<dbReference type="eggNOG" id="COG2706">
    <property type="taxonomic scope" value="Bacteria"/>
</dbReference>
<dbReference type="RefSeq" id="WP_009195343.1">
    <property type="nucleotide sequence ID" value="NZ_AODQ01000041.1"/>
</dbReference>
<dbReference type="Gene3D" id="2.130.10.130">
    <property type="entry name" value="Integrin alpha, N-terminal"/>
    <property type="match status" value="3"/>
</dbReference>
<evidence type="ECO:0000313" key="5">
    <source>
        <dbReference type="EMBL" id="EMR02909.1"/>
    </source>
</evidence>
<sequence length="924" mass="99103">MASLSPSLFQHIRNKQHKLACRLLKAFQNGSFSELSSQSQWRRVKRLRRLEKRLGMGSATELKHWAIAAALGLISFTAPAQTKEGRRQPLQGKEPYRLEQARQLLNKRSTKQPALQQSSSRLTEGELGFVKGQNVGDPAIDRLVFADLDGDGDTDFVQVGYYSFHQVFLNDGQGNFAKGQVLSQEEFGFTYSILAADLDGDGDVDLLGTSYDNGTFVFKNDGNGTFSPHAFGTSVMGTSGGIADLDGDGDLDVVMAADDESGNSSVSAFLNNGNASFSAPRVLMDADISELLLTDVNGDDAPDLLLLSWGYEESVQVLLNDGAANFTSGSSLNVSTTNSYYPTIGAADVDLDGDQDLILFTSDGLHLFTNNGQGTFSDGGSIATGYGSDENFEVGDFTGDGYPDLIIGGLNTENSMETDGGVILAINDGSGNFQPQALEGTVPGLIDKVQLADLNTDGTLDVVVTAYDGATAYRNNGTGTFTNSGTLPIYPSASLNAVFADLDGDGDIDAITDGATAVWLNQEGEFGPGDRLYQESGFSRSLDVADINGDGSPDLVTSTYVRDLGHVFLNDGTGNFTHHITLERPDGFQDAFYVRFGDMDSDGDQDIITVSSRYTFISDTEPSLLQTWLNNGSGTFTEGPAVTFNGTIENLQIVDVNSDGKQDVVAIGNSQLFVFINQENGTLSAPNKTSSPLPASELFSIAQGDVDGDGKPDLVITDVENDAVLLFRNDGAGSFSPTNLQLDTYYMFNVSLGDVDGDGDLDLAVVSILDGTSIWLNNGSGTFDEPYRLDNLFLGIFAALIDTDGDQDLDLWWSGYHQPVQIWNNTLNSPATEPPTGLEDVVMAGISLYPNPTRKSVQVKWAAHQLGSSWWVEVISTSGRCLLQQTVQAQEVSPPLDISSLAPGLYLLRLSNGSSSYMHRIIKQ</sequence>
<keyword evidence="3" id="KW-0325">Glycoprotein</keyword>
<reference evidence="5 6" key="1">
    <citation type="journal article" date="2013" name="Genome Announc.">
        <title>Draft Genome Sequence of Cesiribacter andamanensis Strain AMV16T, Isolated from a Soil Sample from a Mud Volcano in the Andaman Islands, India.</title>
        <authorList>
            <person name="Shivaji S."/>
            <person name="Ara S."/>
            <person name="Begum Z."/>
            <person name="Srinivas T.N."/>
            <person name="Singh A."/>
            <person name="Kumar Pinnaka A."/>
        </authorList>
    </citation>
    <scope>NUCLEOTIDE SEQUENCE [LARGE SCALE GENOMIC DNA]</scope>
    <source>
        <strain evidence="5 6">AMV16</strain>
    </source>
</reference>
<dbReference type="NCBIfam" id="TIGR04183">
    <property type="entry name" value="Por_Secre_tail"/>
    <property type="match status" value="1"/>
</dbReference>